<dbReference type="Proteomes" id="UP001430953">
    <property type="component" value="Unassembled WGS sequence"/>
</dbReference>
<reference evidence="1 2" key="1">
    <citation type="submission" date="2023-03" db="EMBL/GenBank/DDBJ databases">
        <title>High recombination rates correlate with genetic variation in Cardiocondyla obscurior ants.</title>
        <authorList>
            <person name="Errbii M."/>
        </authorList>
    </citation>
    <scope>NUCLEOTIDE SEQUENCE [LARGE SCALE GENOMIC DNA]</scope>
    <source>
        <strain evidence="1">Alpha-2009</strain>
        <tissue evidence="1">Whole body</tissue>
    </source>
</reference>
<gene>
    <name evidence="1" type="ORF">PUN28_012545</name>
</gene>
<sequence length="81" mass="9241">MCRRAAQSTGYQGVRGNAIHHHLQEYPPSSVAEGEDEDGEVTYIRVQVTYASRRRRSERLICLSRLSSDFKSQRGDFLVVL</sequence>
<name>A0AAW2FC62_9HYME</name>
<dbReference type="EMBL" id="JADYXP020000012">
    <property type="protein sequence ID" value="KAL0113458.1"/>
    <property type="molecule type" value="Genomic_DNA"/>
</dbReference>
<comment type="caution">
    <text evidence="1">The sequence shown here is derived from an EMBL/GenBank/DDBJ whole genome shotgun (WGS) entry which is preliminary data.</text>
</comment>
<dbReference type="AlphaFoldDB" id="A0AAW2FC62"/>
<accession>A0AAW2FC62</accession>
<protein>
    <submittedName>
        <fullName evidence="1">Uncharacterized protein</fullName>
    </submittedName>
</protein>
<organism evidence="1 2">
    <name type="scientific">Cardiocondyla obscurior</name>
    <dbReference type="NCBI Taxonomy" id="286306"/>
    <lineage>
        <taxon>Eukaryota</taxon>
        <taxon>Metazoa</taxon>
        <taxon>Ecdysozoa</taxon>
        <taxon>Arthropoda</taxon>
        <taxon>Hexapoda</taxon>
        <taxon>Insecta</taxon>
        <taxon>Pterygota</taxon>
        <taxon>Neoptera</taxon>
        <taxon>Endopterygota</taxon>
        <taxon>Hymenoptera</taxon>
        <taxon>Apocrita</taxon>
        <taxon>Aculeata</taxon>
        <taxon>Formicoidea</taxon>
        <taxon>Formicidae</taxon>
        <taxon>Myrmicinae</taxon>
        <taxon>Cardiocondyla</taxon>
    </lineage>
</organism>
<keyword evidence="2" id="KW-1185">Reference proteome</keyword>
<evidence type="ECO:0000313" key="2">
    <source>
        <dbReference type="Proteomes" id="UP001430953"/>
    </source>
</evidence>
<proteinExistence type="predicted"/>
<evidence type="ECO:0000313" key="1">
    <source>
        <dbReference type="EMBL" id="KAL0113458.1"/>
    </source>
</evidence>